<keyword evidence="1" id="KW-0812">Transmembrane</keyword>
<evidence type="ECO:0000256" key="1">
    <source>
        <dbReference type="SAM" id="Phobius"/>
    </source>
</evidence>
<dbReference type="EMBL" id="GBRH01209682">
    <property type="protein sequence ID" value="JAD88213.1"/>
    <property type="molecule type" value="Transcribed_RNA"/>
</dbReference>
<accession>A0A0A9DNE9</accession>
<keyword evidence="1" id="KW-0472">Membrane</keyword>
<organism evidence="2">
    <name type="scientific">Arundo donax</name>
    <name type="common">Giant reed</name>
    <name type="synonym">Donax arundinaceus</name>
    <dbReference type="NCBI Taxonomy" id="35708"/>
    <lineage>
        <taxon>Eukaryota</taxon>
        <taxon>Viridiplantae</taxon>
        <taxon>Streptophyta</taxon>
        <taxon>Embryophyta</taxon>
        <taxon>Tracheophyta</taxon>
        <taxon>Spermatophyta</taxon>
        <taxon>Magnoliopsida</taxon>
        <taxon>Liliopsida</taxon>
        <taxon>Poales</taxon>
        <taxon>Poaceae</taxon>
        <taxon>PACMAD clade</taxon>
        <taxon>Arundinoideae</taxon>
        <taxon>Arundineae</taxon>
        <taxon>Arundo</taxon>
    </lineage>
</organism>
<reference evidence="2" key="1">
    <citation type="submission" date="2014-09" db="EMBL/GenBank/DDBJ databases">
        <authorList>
            <person name="Magalhaes I.L.F."/>
            <person name="Oliveira U."/>
            <person name="Santos F.R."/>
            <person name="Vidigal T.H.D.A."/>
            <person name="Brescovit A.D."/>
            <person name="Santos A.J."/>
        </authorList>
    </citation>
    <scope>NUCLEOTIDE SEQUENCE</scope>
    <source>
        <tissue evidence="2">Shoot tissue taken approximately 20 cm above the soil surface</tissue>
    </source>
</reference>
<protein>
    <submittedName>
        <fullName evidence="2">Uncharacterized protein</fullName>
    </submittedName>
</protein>
<evidence type="ECO:0000313" key="2">
    <source>
        <dbReference type="EMBL" id="JAD88213.1"/>
    </source>
</evidence>
<reference evidence="2" key="2">
    <citation type="journal article" date="2015" name="Data Brief">
        <title>Shoot transcriptome of the giant reed, Arundo donax.</title>
        <authorList>
            <person name="Barrero R.A."/>
            <person name="Guerrero F.D."/>
            <person name="Moolhuijzen P."/>
            <person name="Goolsby J.A."/>
            <person name="Tidwell J."/>
            <person name="Bellgard S.E."/>
            <person name="Bellgard M.I."/>
        </authorList>
    </citation>
    <scope>NUCLEOTIDE SEQUENCE</scope>
    <source>
        <tissue evidence="2">Shoot tissue taken approximately 20 cm above the soil surface</tissue>
    </source>
</reference>
<sequence>MYNIDFQWNNWITANLLAAISAVTWLVQPVYRLAMSR</sequence>
<feature type="transmembrane region" description="Helical" evidence="1">
    <location>
        <begin position="12"/>
        <end position="31"/>
    </location>
</feature>
<proteinExistence type="predicted"/>
<dbReference type="AlphaFoldDB" id="A0A0A9DNE9"/>
<name>A0A0A9DNE9_ARUDO</name>
<keyword evidence="1" id="KW-1133">Transmembrane helix</keyword>